<evidence type="ECO:0000313" key="11">
    <source>
        <dbReference type="EMBL" id="GBG26412.1"/>
    </source>
</evidence>
<dbReference type="InParanoid" id="A0A2R5G5S5"/>
<protein>
    <recommendedName>
        <fullName evidence="13">MICOS complex subunit MIC10</fullName>
    </recommendedName>
</protein>
<reference evidence="11 12" key="1">
    <citation type="submission" date="2017-12" db="EMBL/GenBank/DDBJ databases">
        <title>Sequencing, de novo assembly and annotation of complete genome of a new Thraustochytrid species, strain FCC1311.</title>
        <authorList>
            <person name="Sedici K."/>
            <person name="Godart F."/>
            <person name="Aiese Cigliano R."/>
            <person name="Sanseverino W."/>
            <person name="Barakat M."/>
            <person name="Ortet P."/>
            <person name="Marechal E."/>
            <person name="Cagnac O."/>
            <person name="Amato A."/>
        </authorList>
    </citation>
    <scope>NUCLEOTIDE SEQUENCE [LARGE SCALE GENOMIC DNA]</scope>
</reference>
<evidence type="ECO:0000313" key="12">
    <source>
        <dbReference type="Proteomes" id="UP000241890"/>
    </source>
</evidence>
<evidence type="ECO:0000256" key="1">
    <source>
        <dbReference type="ARBA" id="ARBA00002689"/>
    </source>
</evidence>
<dbReference type="Pfam" id="PF04418">
    <property type="entry name" value="DUF543"/>
    <property type="match status" value="1"/>
</dbReference>
<comment type="subcellular location">
    <subcellularLocation>
        <location evidence="2">Mitochondrion inner membrane</location>
        <topology evidence="2">Single-pass membrane protein</topology>
    </subcellularLocation>
</comment>
<keyword evidence="6 10" id="KW-1133">Transmembrane helix</keyword>
<evidence type="ECO:0008006" key="13">
    <source>
        <dbReference type="Google" id="ProtNLM"/>
    </source>
</evidence>
<accession>A0A2R5G5S5</accession>
<dbReference type="Proteomes" id="UP000241890">
    <property type="component" value="Unassembled WGS sequence"/>
</dbReference>
<keyword evidence="5" id="KW-0999">Mitochondrion inner membrane</keyword>
<proteinExistence type="inferred from homology"/>
<dbReference type="AlphaFoldDB" id="A0A2R5G5S5"/>
<keyword evidence="12" id="KW-1185">Reference proteome</keyword>
<evidence type="ECO:0000256" key="9">
    <source>
        <dbReference type="SAM" id="MobiDB-lite"/>
    </source>
</evidence>
<dbReference type="EMBL" id="BEYU01000020">
    <property type="protein sequence ID" value="GBG26412.1"/>
    <property type="molecule type" value="Genomic_DNA"/>
</dbReference>
<feature type="region of interest" description="Disordered" evidence="9">
    <location>
        <begin position="47"/>
        <end position="72"/>
    </location>
</feature>
<evidence type="ECO:0000256" key="7">
    <source>
        <dbReference type="ARBA" id="ARBA00023128"/>
    </source>
</evidence>
<evidence type="ECO:0000256" key="6">
    <source>
        <dbReference type="ARBA" id="ARBA00022989"/>
    </source>
</evidence>
<evidence type="ECO:0000256" key="3">
    <source>
        <dbReference type="ARBA" id="ARBA00006792"/>
    </source>
</evidence>
<evidence type="ECO:0000256" key="4">
    <source>
        <dbReference type="ARBA" id="ARBA00022692"/>
    </source>
</evidence>
<comment type="function">
    <text evidence="1">Component of the MICOS complex, a large protein complex of the mitochondrial inner membrane that plays crucial roles in the maintenance of crista junctions, inner membrane architecture, and formation of contact sites to the outer membrane.</text>
</comment>
<keyword evidence="8 10" id="KW-0472">Membrane</keyword>
<name>A0A2R5G5S5_9STRA</name>
<organism evidence="11 12">
    <name type="scientific">Hondaea fermentalgiana</name>
    <dbReference type="NCBI Taxonomy" id="2315210"/>
    <lineage>
        <taxon>Eukaryota</taxon>
        <taxon>Sar</taxon>
        <taxon>Stramenopiles</taxon>
        <taxon>Bigyra</taxon>
        <taxon>Labyrinthulomycetes</taxon>
        <taxon>Thraustochytrida</taxon>
        <taxon>Thraustochytriidae</taxon>
        <taxon>Hondaea</taxon>
    </lineage>
</organism>
<comment type="caution">
    <text evidence="11">The sequence shown here is derived from an EMBL/GenBank/DDBJ whole genome shotgun (WGS) entry which is preliminary data.</text>
</comment>
<sequence>MAGEGSSEERPAGAGGFKVPESMDEAKAQLSSFAGLAQRKLSEFGGALQERRSEVHDTLQKRREQQLEGVRSEQRYRKRLQLAAEDITLAGAAGFAVGGFLSLVFMRRTGTRLLFTGFSTGCGVGSTWTEVSHEFSLKAPVEEQQ</sequence>
<keyword evidence="7" id="KW-0496">Mitochondrion</keyword>
<dbReference type="PANTHER" id="PTHR21304">
    <property type="entry name" value="MICOS COMPLEX SUBUNIT MIC10"/>
    <property type="match status" value="1"/>
</dbReference>
<feature type="compositionally biased region" description="Basic and acidic residues" evidence="9">
    <location>
        <begin position="49"/>
        <end position="72"/>
    </location>
</feature>
<keyword evidence="4 10" id="KW-0812">Transmembrane</keyword>
<feature type="transmembrane region" description="Helical" evidence="10">
    <location>
        <begin position="87"/>
        <end position="106"/>
    </location>
</feature>
<evidence type="ECO:0000256" key="2">
    <source>
        <dbReference type="ARBA" id="ARBA00004434"/>
    </source>
</evidence>
<evidence type="ECO:0000256" key="10">
    <source>
        <dbReference type="SAM" id="Phobius"/>
    </source>
</evidence>
<gene>
    <name evidence="11" type="ORF">FCC1311_026332</name>
</gene>
<dbReference type="PANTHER" id="PTHR21304:SF0">
    <property type="entry name" value="MICOS COMPLEX SUBUNIT MIC10"/>
    <property type="match status" value="1"/>
</dbReference>
<dbReference type="InterPro" id="IPR007512">
    <property type="entry name" value="Mic10"/>
</dbReference>
<evidence type="ECO:0000256" key="5">
    <source>
        <dbReference type="ARBA" id="ARBA00022792"/>
    </source>
</evidence>
<feature type="region of interest" description="Disordered" evidence="9">
    <location>
        <begin position="1"/>
        <end position="21"/>
    </location>
</feature>
<comment type="similarity">
    <text evidence="3">Belongs to the MICOS complex subunit Mic10 family.</text>
</comment>
<dbReference type="GO" id="GO:0061617">
    <property type="term" value="C:MICOS complex"/>
    <property type="evidence" value="ECO:0007669"/>
    <property type="project" value="InterPro"/>
</dbReference>
<evidence type="ECO:0000256" key="8">
    <source>
        <dbReference type="ARBA" id="ARBA00023136"/>
    </source>
</evidence>